<evidence type="ECO:0000256" key="2">
    <source>
        <dbReference type="ARBA" id="ARBA00022683"/>
    </source>
</evidence>
<dbReference type="EMBL" id="CVLB01000002">
    <property type="protein sequence ID" value="CRF34638.1"/>
    <property type="molecule type" value="Genomic_DNA"/>
</dbReference>
<evidence type="ECO:0000259" key="3">
    <source>
        <dbReference type="PROSITE" id="PS51099"/>
    </source>
</evidence>
<dbReference type="OrthoDB" id="6603449at2"/>
<dbReference type="InterPro" id="IPR036095">
    <property type="entry name" value="PTS_EIIB-like_sf"/>
</dbReference>
<protein>
    <submittedName>
        <fullName evidence="4">PTS ascorbate transporter subunit IIB</fullName>
    </submittedName>
</protein>
<dbReference type="Proteomes" id="UP000043763">
    <property type="component" value="Unassembled WGS sequence"/>
</dbReference>
<dbReference type="PROSITE" id="PS51099">
    <property type="entry name" value="PTS_EIIB_TYPE_2"/>
    <property type="match status" value="1"/>
</dbReference>
<sequence length="102" mass="11140">MLKVLVSCANGSGTSLMMKMTAEKALKSLGINGANVHHCALSEGKSTAVNYDLVFCPLNFIDMFKESIEKGVRVIGIKNVLSEPEFKQKLNESGYLEDLKSK</sequence>
<keyword evidence="2" id="KW-0598">Phosphotransferase system</keyword>
<dbReference type="InterPro" id="IPR013011">
    <property type="entry name" value="PTS_EIIB_2"/>
</dbReference>
<dbReference type="GO" id="GO:0008982">
    <property type="term" value="F:protein-N(PI)-phosphohistidine-sugar phosphotransferase activity"/>
    <property type="evidence" value="ECO:0007669"/>
    <property type="project" value="InterPro"/>
</dbReference>
<feature type="domain" description="PTS EIIB type-2" evidence="3">
    <location>
        <begin position="2"/>
        <end position="98"/>
    </location>
</feature>
<dbReference type="Pfam" id="PF02302">
    <property type="entry name" value="PTS_IIB"/>
    <property type="match status" value="1"/>
</dbReference>
<dbReference type="SUPFAM" id="SSF52794">
    <property type="entry name" value="PTS system IIB component-like"/>
    <property type="match status" value="1"/>
</dbReference>
<evidence type="ECO:0000313" key="5">
    <source>
        <dbReference type="Proteomes" id="UP000043763"/>
    </source>
</evidence>
<reference evidence="5" key="1">
    <citation type="submission" date="2015-04" db="EMBL/GenBank/DDBJ databases">
        <authorList>
            <person name="Mushtaq Mamoona"/>
        </authorList>
    </citation>
    <scope>NUCLEOTIDE SEQUENCE [LARGE SCALE GENOMIC DNA]</scope>
    <source>
        <strain evidence="5">AN4859/03</strain>
    </source>
</reference>
<keyword evidence="1" id="KW-0808">Transferase</keyword>
<accession>A0A0G4K9U8</accession>
<dbReference type="RefSeq" id="WP_048595328.1">
    <property type="nucleotide sequence ID" value="NZ_CVLB01000002.1"/>
</dbReference>
<dbReference type="InterPro" id="IPR003501">
    <property type="entry name" value="PTS_EIIB_2/3"/>
</dbReference>
<name>A0A0G4K9U8_9SPIR</name>
<dbReference type="GO" id="GO:0009401">
    <property type="term" value="P:phosphoenolpyruvate-dependent sugar phosphotransferase system"/>
    <property type="evidence" value="ECO:0007669"/>
    <property type="project" value="UniProtKB-KW"/>
</dbReference>
<organism evidence="4 5">
    <name type="scientific">Brachyspira suanatina</name>
    <dbReference type="NCBI Taxonomy" id="381802"/>
    <lineage>
        <taxon>Bacteria</taxon>
        <taxon>Pseudomonadati</taxon>
        <taxon>Spirochaetota</taxon>
        <taxon>Spirochaetia</taxon>
        <taxon>Brachyspirales</taxon>
        <taxon>Brachyspiraceae</taxon>
        <taxon>Brachyspira</taxon>
    </lineage>
</organism>
<dbReference type="AlphaFoldDB" id="A0A0G4K9U8"/>
<gene>
    <name evidence="4" type="ORF">BRSU_2148</name>
</gene>
<proteinExistence type="predicted"/>
<keyword evidence="5" id="KW-1185">Reference proteome</keyword>
<evidence type="ECO:0000256" key="1">
    <source>
        <dbReference type="ARBA" id="ARBA00022679"/>
    </source>
</evidence>
<evidence type="ECO:0000313" key="4">
    <source>
        <dbReference type="EMBL" id="CRF34638.1"/>
    </source>
</evidence>
<dbReference type="CDD" id="cd05563">
    <property type="entry name" value="PTS_IIB_ascorbate"/>
    <property type="match status" value="1"/>
</dbReference>
<dbReference type="Gene3D" id="3.40.50.2300">
    <property type="match status" value="1"/>
</dbReference>